<evidence type="ECO:0000313" key="8">
    <source>
        <dbReference type="EMBL" id="AKC03032.1"/>
    </source>
</evidence>
<dbReference type="Proteomes" id="UP000033018">
    <property type="component" value="Segment"/>
</dbReference>
<evidence type="ECO:0000256" key="6">
    <source>
        <dbReference type="SAM" id="MobiDB-lite"/>
    </source>
</evidence>
<evidence type="ECO:0000256" key="3">
    <source>
        <dbReference type="ARBA" id="ARBA00022801"/>
    </source>
</evidence>
<dbReference type="GeneID" id="28800847"/>
<keyword evidence="4" id="KW-0118">Viral capsid assembly</keyword>
<dbReference type="InterPro" id="IPR054613">
    <property type="entry name" value="Peptidase_S78_dom"/>
</dbReference>
<evidence type="ECO:0000256" key="2">
    <source>
        <dbReference type="ARBA" id="ARBA00022670"/>
    </source>
</evidence>
<dbReference type="SUPFAM" id="SSF50789">
    <property type="entry name" value="Herpes virus serine proteinase, assemblin"/>
    <property type="match status" value="1"/>
</dbReference>
<protein>
    <submittedName>
        <fullName evidence="8">Prohead protease</fullName>
    </submittedName>
</protein>
<reference evidence="8 9" key="1">
    <citation type="journal article" date="2015" name="Sci. Rep.">
        <title>Bacteriophages of wastewater foaming-associated filamentous Gordonia reduce host levels in raw activated sludge.</title>
        <authorList>
            <person name="Liu M."/>
            <person name="Gill J.J."/>
            <person name="Young R."/>
            <person name="Summer E.J."/>
        </authorList>
    </citation>
    <scope>NUCLEOTIDE SEQUENCE [LARGE SCALE GENOMIC DNA]</scope>
</reference>
<dbReference type="GO" id="GO:0046797">
    <property type="term" value="P:viral procapsid maturation"/>
    <property type="evidence" value="ECO:0007669"/>
    <property type="project" value="UniProtKB-KW"/>
</dbReference>
<dbReference type="GO" id="GO:0008233">
    <property type="term" value="F:peptidase activity"/>
    <property type="evidence" value="ECO:0007669"/>
    <property type="project" value="UniProtKB-KW"/>
</dbReference>
<evidence type="ECO:0000259" key="7">
    <source>
        <dbReference type="Pfam" id="PF04586"/>
    </source>
</evidence>
<accession>A0A0E3XB56</accession>
<dbReference type="Pfam" id="PF04586">
    <property type="entry name" value="Peptidase_S78"/>
    <property type="match status" value="1"/>
</dbReference>
<evidence type="ECO:0000256" key="4">
    <source>
        <dbReference type="ARBA" id="ARBA00022950"/>
    </source>
</evidence>
<proteinExistence type="predicted"/>
<feature type="domain" description="Prohead serine protease" evidence="7">
    <location>
        <begin position="23"/>
        <end position="172"/>
    </location>
</feature>
<dbReference type="GO" id="GO:0006508">
    <property type="term" value="P:proteolysis"/>
    <property type="evidence" value="ECO:0007669"/>
    <property type="project" value="UniProtKB-KW"/>
</dbReference>
<keyword evidence="2 8" id="KW-0645">Protease</keyword>
<organism evidence="8 9">
    <name type="scientific">Gordonia phage Gsput1</name>
    <dbReference type="NCBI Taxonomy" id="1622193"/>
    <lineage>
        <taxon>Viruses</taxon>
        <taxon>Duplodnaviria</taxon>
        <taxon>Heunggongvirae</taxon>
        <taxon>Uroviricota</taxon>
        <taxon>Caudoviricetes</taxon>
        <taxon>Ruthgordonvirinae</taxon>
        <taxon>Gesputvirus</taxon>
        <taxon>Gesputvirus gsput1</taxon>
    </lineage>
</organism>
<keyword evidence="5" id="KW-1273">Viral capsid maturation</keyword>
<evidence type="ECO:0000256" key="5">
    <source>
        <dbReference type="ARBA" id="ARBA00023045"/>
    </source>
</evidence>
<dbReference type="RefSeq" id="YP_009275693.1">
    <property type="nucleotide sequence ID" value="NC_030932.1"/>
</dbReference>
<dbReference type="NCBIfam" id="TIGR01543">
    <property type="entry name" value="proheadase_HK97"/>
    <property type="match status" value="1"/>
</dbReference>
<keyword evidence="9" id="KW-1185">Reference proteome</keyword>
<keyword evidence="3" id="KW-0378">Hydrolase</keyword>
<evidence type="ECO:0000256" key="1">
    <source>
        <dbReference type="ARBA" id="ARBA00022612"/>
    </source>
</evidence>
<dbReference type="InterPro" id="IPR006433">
    <property type="entry name" value="Prohead_protease"/>
</dbReference>
<dbReference type="EMBL" id="KP790011">
    <property type="protein sequence ID" value="AKC03032.1"/>
    <property type="molecule type" value="Genomic_DNA"/>
</dbReference>
<dbReference type="KEGG" id="vg:28800847"/>
<gene>
    <name evidence="8" type="ORF">Gsput1_7</name>
</gene>
<dbReference type="OrthoDB" id="5876at10239"/>
<evidence type="ECO:0000313" key="9">
    <source>
        <dbReference type="Proteomes" id="UP000033018"/>
    </source>
</evidence>
<name>A0A0E3XB56_9CAUD</name>
<feature type="compositionally biased region" description="Acidic residues" evidence="6">
    <location>
        <begin position="216"/>
        <end position="230"/>
    </location>
</feature>
<feature type="region of interest" description="Disordered" evidence="6">
    <location>
        <begin position="214"/>
        <end position="254"/>
    </location>
</feature>
<sequence length="270" mass="28550">MKTKAIALTEVKAGPDDGLGDGEFVGYASVFGNKDSYGDVVEPGAFADTLEGWKDSGGSIPVYWAHNTSDPDYSIGHVLKAEEDDTGLKVHAKIDMDSPKGPQVYRLLKGRRVGQMSFMYEVVKGEHIIPTKENGERDYENAYNSLQELKLHEVSVVQVGANQATEIVAVKELADAIVAGTKAGRTLSSKNEDALRGAVASLSSALDAVKSVLPDADSDEGDDEDNEDDEASGKASQSVRSAEGSEPAGAKVSPSVSLTMARLKVLGMSV</sequence>
<keyword evidence="1" id="KW-1188">Viral release from host cell</keyword>